<feature type="transmembrane region" description="Helical" evidence="4">
    <location>
        <begin position="16"/>
        <end position="37"/>
    </location>
</feature>
<evidence type="ECO:0000256" key="4">
    <source>
        <dbReference type="SAM" id="Phobius"/>
    </source>
</evidence>
<protein>
    <recommendedName>
        <fullName evidence="2">diguanylate cyclase</fullName>
        <ecNumber evidence="2">2.7.7.65</ecNumber>
    </recommendedName>
</protein>
<dbReference type="GO" id="GO:0043709">
    <property type="term" value="P:cell adhesion involved in single-species biofilm formation"/>
    <property type="evidence" value="ECO:0007669"/>
    <property type="project" value="TreeGrafter"/>
</dbReference>
<dbReference type="PANTHER" id="PTHR45138:SF9">
    <property type="entry name" value="DIGUANYLATE CYCLASE DGCM-RELATED"/>
    <property type="match status" value="1"/>
</dbReference>
<feature type="transmembrane region" description="Helical" evidence="4">
    <location>
        <begin position="69"/>
        <end position="99"/>
    </location>
</feature>
<dbReference type="GO" id="GO:0005886">
    <property type="term" value="C:plasma membrane"/>
    <property type="evidence" value="ECO:0007669"/>
    <property type="project" value="TreeGrafter"/>
</dbReference>
<dbReference type="GO" id="GO:0052621">
    <property type="term" value="F:diguanylate cyclase activity"/>
    <property type="evidence" value="ECO:0007669"/>
    <property type="project" value="UniProtKB-EC"/>
</dbReference>
<feature type="non-terminal residue" evidence="6">
    <location>
        <position position="1"/>
    </location>
</feature>
<sequence>ATLLPFAILRLLLGDYLIGLLDSVGLIAAASLAMYVYRVREVELAGRILSLLAISGMVFHIYIKGTSEIYFLYPLMVSTYFIVKPSYALTLSLLALALLVPVTWVQLDGLAFAKVYLSIFGCVLFTYAFASQRNQQRDQLLQYSTKDSLTGAGNRRAMDKQLIEAIQRFERSDQPMSLIILDLDEFKNINDTAGHAVGDQLLKRVTDIVLARIRVTDKLFRYGGDEFVVVADPADLATAARLAEDLRALVEADRGITGWQLSISLGVAEYVRGEPQESWLKRADEALFASKRQGRNQVVASEAPADKPTK</sequence>
<dbReference type="FunFam" id="3.30.70.270:FF:000001">
    <property type="entry name" value="Diguanylate cyclase domain protein"/>
    <property type="match status" value="1"/>
</dbReference>
<evidence type="ECO:0000256" key="1">
    <source>
        <dbReference type="ARBA" id="ARBA00001946"/>
    </source>
</evidence>
<dbReference type="Pfam" id="PF00990">
    <property type="entry name" value="GGDEF"/>
    <property type="match status" value="1"/>
</dbReference>
<dbReference type="PANTHER" id="PTHR45138">
    <property type="entry name" value="REGULATORY COMPONENTS OF SENSORY TRANSDUCTION SYSTEM"/>
    <property type="match status" value="1"/>
</dbReference>
<feature type="transmembrane region" description="Helical" evidence="4">
    <location>
        <begin position="44"/>
        <end position="63"/>
    </location>
</feature>
<feature type="domain" description="GGDEF" evidence="5">
    <location>
        <begin position="174"/>
        <end position="303"/>
    </location>
</feature>
<comment type="cofactor">
    <cofactor evidence="1">
        <name>Mg(2+)</name>
        <dbReference type="ChEBI" id="CHEBI:18420"/>
    </cofactor>
</comment>
<dbReference type="CDD" id="cd01949">
    <property type="entry name" value="GGDEF"/>
    <property type="match status" value="1"/>
</dbReference>
<dbReference type="AlphaFoldDB" id="A0A972VYV3"/>
<comment type="caution">
    <text evidence="6">The sequence shown here is derived from an EMBL/GenBank/DDBJ whole genome shotgun (WGS) entry which is preliminary data.</text>
</comment>
<gene>
    <name evidence="6" type="ORF">HQ497_11720</name>
</gene>
<evidence type="ECO:0000256" key="2">
    <source>
        <dbReference type="ARBA" id="ARBA00012528"/>
    </source>
</evidence>
<dbReference type="NCBIfam" id="TIGR00254">
    <property type="entry name" value="GGDEF"/>
    <property type="match status" value="1"/>
</dbReference>
<evidence type="ECO:0000256" key="3">
    <source>
        <dbReference type="ARBA" id="ARBA00034247"/>
    </source>
</evidence>
<evidence type="ECO:0000259" key="5">
    <source>
        <dbReference type="PROSITE" id="PS50887"/>
    </source>
</evidence>
<dbReference type="EMBL" id="JABMOJ010000444">
    <property type="protein sequence ID" value="NQV66021.1"/>
    <property type="molecule type" value="Genomic_DNA"/>
</dbReference>
<keyword evidence="4" id="KW-0472">Membrane</keyword>
<dbReference type="SUPFAM" id="SSF55073">
    <property type="entry name" value="Nucleotide cyclase"/>
    <property type="match status" value="1"/>
</dbReference>
<organism evidence="6 7">
    <name type="scientific">SAR86 cluster bacterium</name>
    <dbReference type="NCBI Taxonomy" id="2030880"/>
    <lineage>
        <taxon>Bacteria</taxon>
        <taxon>Pseudomonadati</taxon>
        <taxon>Pseudomonadota</taxon>
        <taxon>Gammaproteobacteria</taxon>
        <taxon>SAR86 cluster</taxon>
    </lineage>
</organism>
<name>A0A972VYV3_9GAMM</name>
<reference evidence="6" key="1">
    <citation type="submission" date="2020-05" db="EMBL/GenBank/DDBJ databases">
        <title>Sulfur intermediates as new biogeochemical hubs in an aquatic model microbial ecosystem.</title>
        <authorList>
            <person name="Vigneron A."/>
        </authorList>
    </citation>
    <scope>NUCLEOTIDE SEQUENCE</scope>
    <source>
        <strain evidence="6">Bin.250</strain>
    </source>
</reference>
<keyword evidence="4" id="KW-1133">Transmembrane helix</keyword>
<dbReference type="InterPro" id="IPR050469">
    <property type="entry name" value="Diguanylate_Cyclase"/>
</dbReference>
<feature type="transmembrane region" description="Helical" evidence="4">
    <location>
        <begin position="111"/>
        <end position="130"/>
    </location>
</feature>
<proteinExistence type="predicted"/>
<comment type="catalytic activity">
    <reaction evidence="3">
        <text>2 GTP = 3',3'-c-di-GMP + 2 diphosphate</text>
        <dbReference type="Rhea" id="RHEA:24898"/>
        <dbReference type="ChEBI" id="CHEBI:33019"/>
        <dbReference type="ChEBI" id="CHEBI:37565"/>
        <dbReference type="ChEBI" id="CHEBI:58805"/>
        <dbReference type="EC" id="2.7.7.65"/>
    </reaction>
</comment>
<keyword evidence="4" id="KW-0812">Transmembrane</keyword>
<dbReference type="GO" id="GO:1902201">
    <property type="term" value="P:negative regulation of bacterial-type flagellum-dependent cell motility"/>
    <property type="evidence" value="ECO:0007669"/>
    <property type="project" value="TreeGrafter"/>
</dbReference>
<evidence type="ECO:0000313" key="7">
    <source>
        <dbReference type="Proteomes" id="UP000754644"/>
    </source>
</evidence>
<accession>A0A972VYV3</accession>
<dbReference type="SMART" id="SM00267">
    <property type="entry name" value="GGDEF"/>
    <property type="match status" value="1"/>
</dbReference>
<dbReference type="InterPro" id="IPR043128">
    <property type="entry name" value="Rev_trsase/Diguanyl_cyclase"/>
</dbReference>
<dbReference type="Gene3D" id="3.30.70.270">
    <property type="match status" value="1"/>
</dbReference>
<evidence type="ECO:0000313" key="6">
    <source>
        <dbReference type="EMBL" id="NQV66021.1"/>
    </source>
</evidence>
<dbReference type="PROSITE" id="PS50887">
    <property type="entry name" value="GGDEF"/>
    <property type="match status" value="1"/>
</dbReference>
<dbReference type="InterPro" id="IPR000160">
    <property type="entry name" value="GGDEF_dom"/>
</dbReference>
<dbReference type="InterPro" id="IPR029787">
    <property type="entry name" value="Nucleotide_cyclase"/>
</dbReference>
<dbReference type="EC" id="2.7.7.65" evidence="2"/>
<dbReference type="Proteomes" id="UP000754644">
    <property type="component" value="Unassembled WGS sequence"/>
</dbReference>